<organism evidence="4 5">
    <name type="scientific">Sporolactobacillus laevolacticus DSM 442</name>
    <dbReference type="NCBI Taxonomy" id="1395513"/>
    <lineage>
        <taxon>Bacteria</taxon>
        <taxon>Bacillati</taxon>
        <taxon>Bacillota</taxon>
        <taxon>Bacilli</taxon>
        <taxon>Bacillales</taxon>
        <taxon>Sporolactobacillaceae</taxon>
        <taxon>Sporolactobacillus</taxon>
    </lineage>
</organism>
<dbReference type="RefSeq" id="WP_023508381.1">
    <property type="nucleotide sequence ID" value="NZ_AWTC01000001.1"/>
</dbReference>
<dbReference type="PANTHER" id="PTHR13774">
    <property type="entry name" value="PHENAZINE BIOSYNTHESIS PROTEIN"/>
    <property type="match status" value="1"/>
</dbReference>
<dbReference type="PATRIC" id="fig|1395513.3.peg.56"/>
<evidence type="ECO:0000256" key="3">
    <source>
        <dbReference type="PIRSR" id="PIRSR016184-1"/>
    </source>
</evidence>
<dbReference type="GO" id="GO:0005737">
    <property type="term" value="C:cytoplasm"/>
    <property type="evidence" value="ECO:0007669"/>
    <property type="project" value="TreeGrafter"/>
</dbReference>
<keyword evidence="5" id="KW-1185">Reference proteome</keyword>
<accession>V6J918</accession>
<dbReference type="AlphaFoldDB" id="V6J918"/>
<dbReference type="InterPro" id="IPR003719">
    <property type="entry name" value="Phenazine_PhzF-like"/>
</dbReference>
<evidence type="ECO:0000256" key="1">
    <source>
        <dbReference type="ARBA" id="ARBA00008270"/>
    </source>
</evidence>
<dbReference type="PANTHER" id="PTHR13774:SF39">
    <property type="entry name" value="BIOSYNTHESIS PROTEIN, PUTATIVE-RELATED"/>
    <property type="match status" value="1"/>
</dbReference>
<name>V6J918_9BACL</name>
<comment type="caution">
    <text evidence="4">The sequence shown here is derived from an EMBL/GenBank/DDBJ whole genome shotgun (WGS) entry which is preliminary data.</text>
</comment>
<evidence type="ECO:0000313" key="5">
    <source>
        <dbReference type="Proteomes" id="UP000018296"/>
    </source>
</evidence>
<dbReference type="Proteomes" id="UP000018296">
    <property type="component" value="Unassembled WGS sequence"/>
</dbReference>
<feature type="active site" evidence="3">
    <location>
        <position position="46"/>
    </location>
</feature>
<evidence type="ECO:0000313" key="4">
    <source>
        <dbReference type="EMBL" id="EST13279.1"/>
    </source>
</evidence>
<sequence length="290" mass="32047">MDVEVFTLNAFSSEPNGGNPAGVVFGGDTLKPNEMQEIARLVGFSETAFVQKSKVADYKVSYFTPNAEVDLCGHATIATFYLMLLQKKIGYGVYKIETGAGVLEITAEEGNRIFLSQALPLFSDQPDRNEIADSLNIPIAMLDEKLPVEVVSTGLRDIFVPIKNQDTLNRIVPDFKKIAQVSQKYKTIGYHLFTLDAEQGVIAYCRNFAPLYDIPEESATGTSNGALTCYLHKYKKIANPSVQPYIFRQGDSMNRPSTIFTKIKWSGDHIQKIEAGGTASNIQKRLLSLS</sequence>
<keyword evidence="2" id="KW-0413">Isomerase</keyword>
<dbReference type="GO" id="GO:0016853">
    <property type="term" value="F:isomerase activity"/>
    <property type="evidence" value="ECO:0007669"/>
    <property type="project" value="UniProtKB-KW"/>
</dbReference>
<dbReference type="eggNOG" id="COG0384">
    <property type="taxonomic scope" value="Bacteria"/>
</dbReference>
<reference evidence="4 5" key="1">
    <citation type="journal article" date="2013" name="Genome Announc.">
        <title>Genome Sequence of Sporolactobacillus laevolacticus DSM442, an Efficient Polymer-Grade D-Lactate Producer from Agricultural Waste Cottonseed as a Nitrogen Source.</title>
        <authorList>
            <person name="Wang H."/>
            <person name="Wang L."/>
            <person name="Ju J."/>
            <person name="Yu B."/>
            <person name="Ma Y."/>
        </authorList>
    </citation>
    <scope>NUCLEOTIDE SEQUENCE [LARGE SCALE GENOMIC DNA]</scope>
    <source>
        <strain evidence="4 5">DSM 442</strain>
    </source>
</reference>
<dbReference type="EMBL" id="AWTC01000001">
    <property type="protein sequence ID" value="EST13279.1"/>
    <property type="molecule type" value="Genomic_DNA"/>
</dbReference>
<dbReference type="STRING" id="1395513.P343_00270"/>
<comment type="similarity">
    <text evidence="1">Belongs to the PhzF family.</text>
</comment>
<dbReference type="Pfam" id="PF02567">
    <property type="entry name" value="PhzC-PhzF"/>
    <property type="match status" value="1"/>
</dbReference>
<protein>
    <submittedName>
        <fullName evidence="4">Phenazine biosynthesis protein PhzF</fullName>
    </submittedName>
</protein>
<dbReference type="OrthoDB" id="9788221at2"/>
<gene>
    <name evidence="4" type="ORF">P343_00270</name>
</gene>
<proteinExistence type="inferred from homology"/>
<dbReference type="NCBIfam" id="TIGR00654">
    <property type="entry name" value="PhzF_family"/>
    <property type="match status" value="1"/>
</dbReference>
<evidence type="ECO:0000256" key="2">
    <source>
        <dbReference type="ARBA" id="ARBA00023235"/>
    </source>
</evidence>
<dbReference type="SUPFAM" id="SSF54506">
    <property type="entry name" value="Diaminopimelate epimerase-like"/>
    <property type="match status" value="1"/>
</dbReference>
<dbReference type="PIRSF" id="PIRSF016184">
    <property type="entry name" value="PhzC_PhzF"/>
    <property type="match status" value="1"/>
</dbReference>
<dbReference type="Gene3D" id="3.10.310.10">
    <property type="entry name" value="Diaminopimelate Epimerase, Chain A, domain 1"/>
    <property type="match status" value="2"/>
</dbReference>